<proteinExistence type="predicted"/>
<reference evidence="3 4" key="1">
    <citation type="submission" date="2019-08" db="EMBL/GenBank/DDBJ databases">
        <title>Whole genome of Aphis craccivora.</title>
        <authorList>
            <person name="Voronova N.V."/>
            <person name="Shulinski R.S."/>
            <person name="Bandarenka Y.V."/>
            <person name="Zhorov D.G."/>
            <person name="Warner D."/>
        </authorList>
    </citation>
    <scope>NUCLEOTIDE SEQUENCE [LARGE SCALE GENOMIC DNA]</scope>
    <source>
        <strain evidence="3">180601</strain>
        <tissue evidence="3">Whole Body</tissue>
    </source>
</reference>
<feature type="region of interest" description="Disordered" evidence="1">
    <location>
        <begin position="37"/>
        <end position="75"/>
    </location>
</feature>
<organism evidence="3 4">
    <name type="scientific">Aphis craccivora</name>
    <name type="common">Cowpea aphid</name>
    <dbReference type="NCBI Taxonomy" id="307492"/>
    <lineage>
        <taxon>Eukaryota</taxon>
        <taxon>Metazoa</taxon>
        <taxon>Ecdysozoa</taxon>
        <taxon>Arthropoda</taxon>
        <taxon>Hexapoda</taxon>
        <taxon>Insecta</taxon>
        <taxon>Pterygota</taxon>
        <taxon>Neoptera</taxon>
        <taxon>Paraneoptera</taxon>
        <taxon>Hemiptera</taxon>
        <taxon>Sternorrhyncha</taxon>
        <taxon>Aphidomorpha</taxon>
        <taxon>Aphidoidea</taxon>
        <taxon>Aphididae</taxon>
        <taxon>Aphidini</taxon>
        <taxon>Aphis</taxon>
        <taxon>Aphis</taxon>
    </lineage>
</organism>
<feature type="domain" description="PiggyBac transposable element-derived protein 4 C-terminal zinc-finger" evidence="2">
    <location>
        <begin position="82"/>
        <end position="109"/>
    </location>
</feature>
<dbReference type="Pfam" id="PF13842">
    <property type="entry name" value="zf-Tnp_2"/>
    <property type="match status" value="1"/>
</dbReference>
<name>A0A6G0YFP5_APHCR</name>
<comment type="caution">
    <text evidence="3">The sequence shown here is derived from an EMBL/GenBank/DDBJ whole genome shotgun (WGS) entry which is preliminary data.</text>
</comment>
<accession>A0A6G0YFP5</accession>
<dbReference type="OrthoDB" id="6604583at2759"/>
<dbReference type="Proteomes" id="UP000478052">
    <property type="component" value="Unassembled WGS sequence"/>
</dbReference>
<protein>
    <submittedName>
        <fullName evidence="3">PiggyBac transposable element-derived protein 4-like</fullName>
    </submittedName>
</protein>
<evidence type="ECO:0000256" key="1">
    <source>
        <dbReference type="SAM" id="MobiDB-lite"/>
    </source>
</evidence>
<evidence type="ECO:0000259" key="2">
    <source>
        <dbReference type="Pfam" id="PF13842"/>
    </source>
</evidence>
<gene>
    <name evidence="3" type="ORF">FWK35_00006364</name>
</gene>
<keyword evidence="4" id="KW-1185">Reference proteome</keyword>
<evidence type="ECO:0000313" key="4">
    <source>
        <dbReference type="Proteomes" id="UP000478052"/>
    </source>
</evidence>
<dbReference type="InterPro" id="IPR032718">
    <property type="entry name" value="PGBD4_Znf_C"/>
</dbReference>
<sequence length="121" mass="13636">MCFSPLLLQITDVYIELDSELSLSIEARKRKVLPTEKMADTDTHASIPNRGRASTKDEPTRLTARHFPTDVPKNEVGKATEENALKDTLYMCVLCDVGLCVTPCFGIYHTKTHYKATELLY</sequence>
<dbReference type="EMBL" id="VUJU01004226">
    <property type="protein sequence ID" value="KAF0755128.1"/>
    <property type="molecule type" value="Genomic_DNA"/>
</dbReference>
<evidence type="ECO:0000313" key="3">
    <source>
        <dbReference type="EMBL" id="KAF0755128.1"/>
    </source>
</evidence>
<dbReference type="AlphaFoldDB" id="A0A6G0YFP5"/>